<feature type="transmembrane region" description="Helical" evidence="1">
    <location>
        <begin position="94"/>
        <end position="116"/>
    </location>
</feature>
<dbReference type="Proteomes" id="UP000218430">
    <property type="component" value="Unassembled WGS sequence"/>
</dbReference>
<feature type="transmembrane region" description="Helical" evidence="1">
    <location>
        <begin position="15"/>
        <end position="32"/>
    </location>
</feature>
<gene>
    <name evidence="2" type="ORF">CEH00_14800</name>
</gene>
<reference evidence="3" key="1">
    <citation type="submission" date="2017-06" db="EMBL/GenBank/DDBJ databases">
        <title>WGS of SAMN07203007.</title>
        <authorList>
            <person name="Fouts D."/>
            <person name="Sutton G."/>
            <person name="Nguyen K."/>
            <person name="Thamlikitkul V."/>
        </authorList>
    </citation>
    <scope>NUCLEOTIDE SEQUENCE [LARGE SCALE GENOMIC DNA]</scope>
    <source>
        <strain evidence="3">ESBL-W3-2</strain>
    </source>
</reference>
<name>A0A9Q5U6K0_SHIBO</name>
<evidence type="ECO:0000256" key="1">
    <source>
        <dbReference type="SAM" id="Phobius"/>
    </source>
</evidence>
<keyword evidence="1" id="KW-1133">Transmembrane helix</keyword>
<sequence length="232" mass="26564">MTRLKALIDGCTHHGALWLLLPKIWFAVKLSIKNSLIRRISMAWLKDLSKDSISGVIVALVTGGSGIAVVVWLWNYIKQFFHWLMDILTFPVTMPLWMLLILSILLLAILPTVGFVMRRRIAAKATGQEGSFLHYTSDNIYEMIVSWEWTKALGDSGYSLINLHMRCPKCGGLLSQHSSVDLYNYVPFPIIKCNFKGCGWKIASDMERLSYGEMRTRLAQEIDRRCFQKFRS</sequence>
<accession>A0A9Q5U6K0</accession>
<protein>
    <submittedName>
        <fullName evidence="2">Uncharacterized protein</fullName>
    </submittedName>
</protein>
<comment type="caution">
    <text evidence="2">The sequence shown here is derived from an EMBL/GenBank/DDBJ whole genome shotgun (WGS) entry which is preliminary data.</text>
</comment>
<keyword evidence="1" id="KW-0812">Transmembrane</keyword>
<evidence type="ECO:0000313" key="3">
    <source>
        <dbReference type="Proteomes" id="UP000218430"/>
    </source>
</evidence>
<organism evidence="2 3">
    <name type="scientific">Shigella boydii</name>
    <dbReference type="NCBI Taxonomy" id="621"/>
    <lineage>
        <taxon>Bacteria</taxon>
        <taxon>Pseudomonadati</taxon>
        <taxon>Pseudomonadota</taxon>
        <taxon>Gammaproteobacteria</taxon>
        <taxon>Enterobacterales</taxon>
        <taxon>Enterobacteriaceae</taxon>
        <taxon>Shigella</taxon>
    </lineage>
</organism>
<evidence type="ECO:0000313" key="2">
    <source>
        <dbReference type="EMBL" id="PAY72224.1"/>
    </source>
</evidence>
<feature type="transmembrane region" description="Helical" evidence="1">
    <location>
        <begin position="53"/>
        <end position="74"/>
    </location>
</feature>
<dbReference type="EMBL" id="NIYS01000095">
    <property type="protein sequence ID" value="PAY72224.1"/>
    <property type="molecule type" value="Genomic_DNA"/>
</dbReference>
<proteinExistence type="predicted"/>
<keyword evidence="1" id="KW-0472">Membrane</keyword>
<dbReference type="AlphaFoldDB" id="A0A9Q5U6K0"/>